<dbReference type="PANTHER" id="PTHR24169:SF4">
    <property type="entry name" value="PROTO-ONCOGENE C-REL"/>
    <property type="match status" value="1"/>
</dbReference>
<dbReference type="InterPro" id="IPR013783">
    <property type="entry name" value="Ig-like_fold"/>
</dbReference>
<dbReference type="InterPro" id="IPR037059">
    <property type="entry name" value="RHD_DNA_bind_dom_sf"/>
</dbReference>
<protein>
    <recommendedName>
        <fullName evidence="2">RHD domain-containing protein</fullName>
    </recommendedName>
</protein>
<dbReference type="GO" id="GO:0005737">
    <property type="term" value="C:cytoplasm"/>
    <property type="evidence" value="ECO:0007669"/>
    <property type="project" value="InterPro"/>
</dbReference>
<dbReference type="InterPro" id="IPR008967">
    <property type="entry name" value="p53-like_TF_DNA-bd_sf"/>
</dbReference>
<dbReference type="Gene3D" id="2.60.40.340">
    <property type="entry name" value="Rel homology domain (RHD), DNA-binding domain"/>
    <property type="match status" value="1"/>
</dbReference>
<dbReference type="AlphaFoldDB" id="A0A401SC87"/>
<dbReference type="PROSITE" id="PS01204">
    <property type="entry name" value="REL_1"/>
    <property type="match status" value="1"/>
</dbReference>
<dbReference type="SUPFAM" id="SSF49417">
    <property type="entry name" value="p53-like transcription factors"/>
    <property type="match status" value="1"/>
</dbReference>
<evidence type="ECO:0000313" key="4">
    <source>
        <dbReference type="Proteomes" id="UP000287033"/>
    </source>
</evidence>
<dbReference type="STRING" id="137246.A0A401SC87"/>
<dbReference type="InterPro" id="IPR030492">
    <property type="entry name" value="RHD_CS"/>
</dbReference>
<dbReference type="GO" id="GO:0005634">
    <property type="term" value="C:nucleus"/>
    <property type="evidence" value="ECO:0007669"/>
    <property type="project" value="TreeGrafter"/>
</dbReference>
<dbReference type="SUPFAM" id="SSF81296">
    <property type="entry name" value="E set domains"/>
    <property type="match status" value="1"/>
</dbReference>
<evidence type="ECO:0000256" key="1">
    <source>
        <dbReference type="ARBA" id="ARBA00022553"/>
    </source>
</evidence>
<dbReference type="PRINTS" id="PR00057">
    <property type="entry name" value="NFKBTNSCPFCT"/>
</dbReference>
<dbReference type="Proteomes" id="UP000287033">
    <property type="component" value="Unassembled WGS sequence"/>
</dbReference>
<dbReference type="GO" id="GO:0006954">
    <property type="term" value="P:inflammatory response"/>
    <property type="evidence" value="ECO:0007669"/>
    <property type="project" value="TreeGrafter"/>
</dbReference>
<dbReference type="PANTHER" id="PTHR24169">
    <property type="entry name" value="NUCLEAR FACTOR NF-KAPPA-B PROTEIN"/>
    <property type="match status" value="1"/>
</dbReference>
<dbReference type="Pfam" id="PF16179">
    <property type="entry name" value="RHD_dimer"/>
    <property type="match status" value="1"/>
</dbReference>
<dbReference type="FunFam" id="2.60.40.10:FF:000046">
    <property type="entry name" value="Nuclear factor NF-kappa-B p105 subunit"/>
    <property type="match status" value="1"/>
</dbReference>
<dbReference type="GO" id="GO:0034097">
    <property type="term" value="P:response to cytokine"/>
    <property type="evidence" value="ECO:0007669"/>
    <property type="project" value="TreeGrafter"/>
</dbReference>
<dbReference type="InterPro" id="IPR032397">
    <property type="entry name" value="RHD_dimer"/>
</dbReference>
<accession>A0A401SC87</accession>
<evidence type="ECO:0000313" key="3">
    <source>
        <dbReference type="EMBL" id="GCC28026.1"/>
    </source>
</evidence>
<dbReference type="InterPro" id="IPR033926">
    <property type="entry name" value="IPT_NFkappaB"/>
</dbReference>
<gene>
    <name evidence="3" type="ORF">chiPu_0006452</name>
</gene>
<keyword evidence="4" id="KW-1185">Reference proteome</keyword>
<dbReference type="OrthoDB" id="7881762at2759"/>
<dbReference type="EMBL" id="BEZZ01000188">
    <property type="protein sequence ID" value="GCC28026.1"/>
    <property type="molecule type" value="Genomic_DNA"/>
</dbReference>
<dbReference type="GO" id="GO:0038061">
    <property type="term" value="P:non-canonical NF-kappaB signal transduction"/>
    <property type="evidence" value="ECO:0007669"/>
    <property type="project" value="TreeGrafter"/>
</dbReference>
<comment type="caution">
    <text evidence="3">The sequence shown here is derived from an EMBL/GenBank/DDBJ whole genome shotgun (WGS) entry which is preliminary data.</text>
</comment>
<dbReference type="Gene3D" id="2.60.40.10">
    <property type="entry name" value="Immunoglobulins"/>
    <property type="match status" value="1"/>
</dbReference>
<dbReference type="PROSITE" id="PS50254">
    <property type="entry name" value="REL_2"/>
    <property type="match status" value="1"/>
</dbReference>
<name>A0A401SC87_CHIPU</name>
<dbReference type="InterPro" id="IPR011539">
    <property type="entry name" value="RHD_DNA_bind_dom"/>
</dbReference>
<dbReference type="Pfam" id="PF00554">
    <property type="entry name" value="RHD_DNA_bind"/>
    <property type="match status" value="1"/>
</dbReference>
<dbReference type="InterPro" id="IPR014756">
    <property type="entry name" value="Ig_E-set"/>
</dbReference>
<dbReference type="GO" id="GO:0033554">
    <property type="term" value="P:cellular response to stress"/>
    <property type="evidence" value="ECO:0007669"/>
    <property type="project" value="TreeGrafter"/>
</dbReference>
<sequence>MDVRSHLPAMSRLALQGEPSVEIVEQPKQRGMRFRYKCEGRSAGSIPGENSTDNNRTYPSIQVANYFGRGRVLVTLVTKMEPFKPHPHDLVGKDCKDGFYEADFGPDRRIICFQNLGIQCAKKKEVKEAILQRIQRSLNPFNVTQEQVLQTEDIDLNVVRLCFQVFLPDERGSFSRALPPVVSNPIYDNRAPNTAELKICRVNKNTGTVKGGDEIFLLCDKVQKDDIEVRFFTHNWEAKGSFSQADVHRQVAIVFRTPAYCKTNITEPVSVKMQLRRPSDQQVSESMEFRYLPDDRDNCFYEKRKRTADAFHKLLQDWAPSVSDTTEVQCMRNQPDKIIVGVPTARTAYALSKPIKQEPRDAFTGLQQAQVMSSQQHTKSTNREQAVSIPDLWELSSRQHAPSIQGIQLAQNTAAIETAQANSQLPNDIRVESVLEQLNSDLPFNGGMQMTDSMASDVFGVDDIEGNDYRNQIASKHVDLDFMNEFHDSGDLTDLIQSLCQ</sequence>
<reference evidence="3 4" key="1">
    <citation type="journal article" date="2018" name="Nat. Ecol. Evol.">
        <title>Shark genomes provide insights into elasmobranch evolution and the origin of vertebrates.</title>
        <authorList>
            <person name="Hara Y"/>
            <person name="Yamaguchi K"/>
            <person name="Onimaru K"/>
            <person name="Kadota M"/>
            <person name="Koyanagi M"/>
            <person name="Keeley SD"/>
            <person name="Tatsumi K"/>
            <person name="Tanaka K"/>
            <person name="Motone F"/>
            <person name="Kageyama Y"/>
            <person name="Nozu R"/>
            <person name="Adachi N"/>
            <person name="Nishimura O"/>
            <person name="Nakagawa R"/>
            <person name="Tanegashima C"/>
            <person name="Kiyatake I"/>
            <person name="Matsumoto R"/>
            <person name="Murakumo K"/>
            <person name="Nishida K"/>
            <person name="Terakita A"/>
            <person name="Kuratani S"/>
            <person name="Sato K"/>
            <person name="Hyodo S Kuraku.S."/>
        </authorList>
    </citation>
    <scope>NUCLEOTIDE SEQUENCE [LARGE SCALE GENOMIC DNA]</scope>
</reference>
<organism evidence="3 4">
    <name type="scientific">Chiloscyllium punctatum</name>
    <name type="common">Brownbanded bambooshark</name>
    <name type="synonym">Hemiscyllium punctatum</name>
    <dbReference type="NCBI Taxonomy" id="137246"/>
    <lineage>
        <taxon>Eukaryota</taxon>
        <taxon>Metazoa</taxon>
        <taxon>Chordata</taxon>
        <taxon>Craniata</taxon>
        <taxon>Vertebrata</taxon>
        <taxon>Chondrichthyes</taxon>
        <taxon>Elasmobranchii</taxon>
        <taxon>Galeomorphii</taxon>
        <taxon>Galeoidea</taxon>
        <taxon>Orectolobiformes</taxon>
        <taxon>Hemiscylliidae</taxon>
        <taxon>Chiloscyllium</taxon>
    </lineage>
</organism>
<keyword evidence="1" id="KW-0597">Phosphoprotein</keyword>
<dbReference type="FunFam" id="2.60.40.340:FF:000003">
    <property type="entry name" value="NFkB p65 transcription factor"/>
    <property type="match status" value="1"/>
</dbReference>
<dbReference type="OMA" id="LLQDWAP"/>
<dbReference type="SMART" id="SM00429">
    <property type="entry name" value="IPT"/>
    <property type="match status" value="1"/>
</dbReference>
<feature type="domain" description="RHD" evidence="2">
    <location>
        <begin position="16"/>
        <end position="193"/>
    </location>
</feature>
<dbReference type="GO" id="GO:0000978">
    <property type="term" value="F:RNA polymerase II cis-regulatory region sequence-specific DNA binding"/>
    <property type="evidence" value="ECO:0007669"/>
    <property type="project" value="TreeGrafter"/>
</dbReference>
<dbReference type="CDD" id="cd01177">
    <property type="entry name" value="IPT_NFkappaB"/>
    <property type="match status" value="1"/>
</dbReference>
<evidence type="ECO:0000259" key="2">
    <source>
        <dbReference type="PROSITE" id="PS50254"/>
    </source>
</evidence>
<proteinExistence type="predicted"/>
<dbReference type="GO" id="GO:0007249">
    <property type="term" value="P:canonical NF-kappaB signal transduction"/>
    <property type="evidence" value="ECO:0007669"/>
    <property type="project" value="TreeGrafter"/>
</dbReference>
<dbReference type="InterPro" id="IPR000451">
    <property type="entry name" value="NFkB/Dor"/>
</dbReference>
<dbReference type="InterPro" id="IPR002909">
    <property type="entry name" value="IPT_dom"/>
</dbReference>
<dbReference type="GO" id="GO:0045087">
    <property type="term" value="P:innate immune response"/>
    <property type="evidence" value="ECO:0007669"/>
    <property type="project" value="TreeGrafter"/>
</dbReference>
<dbReference type="GO" id="GO:0045944">
    <property type="term" value="P:positive regulation of transcription by RNA polymerase II"/>
    <property type="evidence" value="ECO:0007669"/>
    <property type="project" value="TreeGrafter"/>
</dbReference>
<dbReference type="GO" id="GO:0000981">
    <property type="term" value="F:DNA-binding transcription factor activity, RNA polymerase II-specific"/>
    <property type="evidence" value="ECO:0007669"/>
    <property type="project" value="TreeGrafter"/>
</dbReference>